<evidence type="ECO:0000313" key="2">
    <source>
        <dbReference type="Proteomes" id="UP000299102"/>
    </source>
</evidence>
<name>A0A4C1XFB3_EUMVA</name>
<dbReference type="AlphaFoldDB" id="A0A4C1XFB3"/>
<reference evidence="1 2" key="1">
    <citation type="journal article" date="2019" name="Commun. Biol.">
        <title>The bagworm genome reveals a unique fibroin gene that provides high tensile strength.</title>
        <authorList>
            <person name="Kono N."/>
            <person name="Nakamura H."/>
            <person name="Ohtoshi R."/>
            <person name="Tomita M."/>
            <person name="Numata K."/>
            <person name="Arakawa K."/>
        </authorList>
    </citation>
    <scope>NUCLEOTIDE SEQUENCE [LARGE SCALE GENOMIC DNA]</scope>
</reference>
<evidence type="ECO:0000313" key="1">
    <source>
        <dbReference type="EMBL" id="GBP62098.1"/>
    </source>
</evidence>
<proteinExistence type="predicted"/>
<sequence length="99" mass="11396">MHNLPYTFLFDIETLKANVAFALAREGEGLLSFVVDRQVRREKVLLFWLNGQSDIKTVVELRRGQLYCSAQSTRPVRHRPVTEYRREVTASTAAFHSVS</sequence>
<accession>A0A4C1XFB3</accession>
<gene>
    <name evidence="1" type="ORF">EVAR_53876_1</name>
</gene>
<protein>
    <submittedName>
        <fullName evidence="1">Uncharacterized protein</fullName>
    </submittedName>
</protein>
<organism evidence="1 2">
    <name type="scientific">Eumeta variegata</name>
    <name type="common">Bagworm moth</name>
    <name type="synonym">Eumeta japonica</name>
    <dbReference type="NCBI Taxonomy" id="151549"/>
    <lineage>
        <taxon>Eukaryota</taxon>
        <taxon>Metazoa</taxon>
        <taxon>Ecdysozoa</taxon>
        <taxon>Arthropoda</taxon>
        <taxon>Hexapoda</taxon>
        <taxon>Insecta</taxon>
        <taxon>Pterygota</taxon>
        <taxon>Neoptera</taxon>
        <taxon>Endopterygota</taxon>
        <taxon>Lepidoptera</taxon>
        <taxon>Glossata</taxon>
        <taxon>Ditrysia</taxon>
        <taxon>Tineoidea</taxon>
        <taxon>Psychidae</taxon>
        <taxon>Oiketicinae</taxon>
        <taxon>Eumeta</taxon>
    </lineage>
</organism>
<comment type="caution">
    <text evidence="1">The sequence shown here is derived from an EMBL/GenBank/DDBJ whole genome shotgun (WGS) entry which is preliminary data.</text>
</comment>
<keyword evidence="2" id="KW-1185">Reference proteome</keyword>
<dbReference type="EMBL" id="BGZK01000831">
    <property type="protein sequence ID" value="GBP62098.1"/>
    <property type="molecule type" value="Genomic_DNA"/>
</dbReference>
<dbReference type="Proteomes" id="UP000299102">
    <property type="component" value="Unassembled WGS sequence"/>
</dbReference>